<evidence type="ECO:0000313" key="5">
    <source>
        <dbReference type="EMBL" id="KUK36285.1"/>
    </source>
</evidence>
<evidence type="ECO:0000259" key="4">
    <source>
        <dbReference type="SMART" id="SM00701"/>
    </source>
</evidence>
<gene>
    <name evidence="5" type="ORF">XD66_1008</name>
</gene>
<comment type="caution">
    <text evidence="5">The sequence shown here is derived from an EMBL/GenBank/DDBJ whole genome shotgun (WGS) entry which is preliminary data.</text>
</comment>
<dbReference type="OMA" id="GYHYVIP"/>
<dbReference type="Proteomes" id="UP000053326">
    <property type="component" value="Unassembled WGS sequence"/>
</dbReference>
<dbReference type="AlphaFoldDB" id="A0A101FFX1"/>
<sequence>MNWSYVIVHHTGAEERDAEQVRRYHLSLGWRDIGYNFVIERDGKVAPGRSLDLPGAHCRADGMNSKGIGVAVIGNLESHPPLPGQAASLLELLADLCRRFGIQPDQLLGHREVRGAATDCPGRYLDMEGVRRELAERLASEEKVAYQTPPSQDGEIPTHQA</sequence>
<name>A0A101FFX1_9THEO</name>
<dbReference type="GO" id="GO:0008745">
    <property type="term" value="F:N-acetylmuramoyl-L-alanine amidase activity"/>
    <property type="evidence" value="ECO:0007669"/>
    <property type="project" value="InterPro"/>
</dbReference>
<organism evidence="5 6">
    <name type="scientific">Thermacetogenium phaeum</name>
    <dbReference type="NCBI Taxonomy" id="85874"/>
    <lineage>
        <taxon>Bacteria</taxon>
        <taxon>Bacillati</taxon>
        <taxon>Bacillota</taxon>
        <taxon>Clostridia</taxon>
        <taxon>Thermoanaerobacterales</taxon>
        <taxon>Thermoanaerobacteraceae</taxon>
        <taxon>Thermacetogenium</taxon>
    </lineage>
</organism>
<protein>
    <submittedName>
        <fullName evidence="5">N-acetylmuramoyl-L-alanine amidase family 2</fullName>
    </submittedName>
</protein>
<dbReference type="SUPFAM" id="SSF55846">
    <property type="entry name" value="N-acetylmuramoyl-L-alanine amidase-like"/>
    <property type="match status" value="1"/>
</dbReference>
<comment type="similarity">
    <text evidence="1">Belongs to the N-acetylmuramoyl-L-alanine amidase 2 family.</text>
</comment>
<dbReference type="EMBL" id="LGFO01000125">
    <property type="protein sequence ID" value="KUK36285.1"/>
    <property type="molecule type" value="Genomic_DNA"/>
</dbReference>
<dbReference type="InterPro" id="IPR036505">
    <property type="entry name" value="Amidase/PGRP_sf"/>
</dbReference>
<dbReference type="SMART" id="SM00644">
    <property type="entry name" value="Ami_2"/>
    <property type="match status" value="1"/>
</dbReference>
<feature type="domain" description="N-acetylmuramoyl-L-alanine amidase" evidence="3">
    <location>
        <begin position="1"/>
        <end position="122"/>
    </location>
</feature>
<evidence type="ECO:0000256" key="1">
    <source>
        <dbReference type="ARBA" id="ARBA00007553"/>
    </source>
</evidence>
<dbReference type="InterPro" id="IPR006619">
    <property type="entry name" value="PGRP_domain_met/bac"/>
</dbReference>
<dbReference type="SMART" id="SM00701">
    <property type="entry name" value="PGRP"/>
    <property type="match status" value="1"/>
</dbReference>
<accession>A0A101FFX1</accession>
<dbReference type="Pfam" id="PF01510">
    <property type="entry name" value="Amidase_2"/>
    <property type="match status" value="1"/>
</dbReference>
<dbReference type="PANTHER" id="PTHR11022">
    <property type="entry name" value="PEPTIDOGLYCAN RECOGNITION PROTEIN"/>
    <property type="match status" value="1"/>
</dbReference>
<dbReference type="InterPro" id="IPR002502">
    <property type="entry name" value="Amidase_domain"/>
</dbReference>
<feature type="domain" description="Peptidoglycan recognition protein family" evidence="4">
    <location>
        <begin position="3"/>
        <end position="114"/>
    </location>
</feature>
<dbReference type="Gene3D" id="3.40.80.10">
    <property type="entry name" value="Peptidoglycan recognition protein-like"/>
    <property type="match status" value="1"/>
</dbReference>
<reference evidence="6" key="1">
    <citation type="journal article" date="2015" name="MBio">
        <title>Genome-Resolved Metagenomic Analysis Reveals Roles for Candidate Phyla and Other Microbial Community Members in Biogeochemical Transformations in Oil Reservoirs.</title>
        <authorList>
            <person name="Hu P."/>
            <person name="Tom L."/>
            <person name="Singh A."/>
            <person name="Thomas B.C."/>
            <person name="Baker B.J."/>
            <person name="Piceno Y.M."/>
            <person name="Andersen G.L."/>
            <person name="Banfield J.F."/>
        </authorList>
    </citation>
    <scope>NUCLEOTIDE SEQUENCE [LARGE SCALE GENOMIC DNA]</scope>
</reference>
<evidence type="ECO:0000256" key="2">
    <source>
        <dbReference type="SAM" id="MobiDB-lite"/>
    </source>
</evidence>
<evidence type="ECO:0000313" key="6">
    <source>
        <dbReference type="Proteomes" id="UP000053326"/>
    </source>
</evidence>
<proteinExistence type="inferred from homology"/>
<evidence type="ECO:0000259" key="3">
    <source>
        <dbReference type="SMART" id="SM00644"/>
    </source>
</evidence>
<dbReference type="PANTHER" id="PTHR11022:SF41">
    <property type="entry name" value="PEPTIDOGLYCAN-RECOGNITION PROTEIN LC-RELATED"/>
    <property type="match status" value="1"/>
</dbReference>
<dbReference type="GO" id="GO:0008270">
    <property type="term" value="F:zinc ion binding"/>
    <property type="evidence" value="ECO:0007669"/>
    <property type="project" value="InterPro"/>
</dbReference>
<dbReference type="InterPro" id="IPR015510">
    <property type="entry name" value="PGRP"/>
</dbReference>
<feature type="region of interest" description="Disordered" evidence="2">
    <location>
        <begin position="139"/>
        <end position="161"/>
    </location>
</feature>
<dbReference type="CDD" id="cd06583">
    <property type="entry name" value="PGRP"/>
    <property type="match status" value="1"/>
</dbReference>
<dbReference type="GO" id="GO:0009253">
    <property type="term" value="P:peptidoglycan catabolic process"/>
    <property type="evidence" value="ECO:0007669"/>
    <property type="project" value="InterPro"/>
</dbReference>